<feature type="domain" description="GIY-YIG" evidence="2">
    <location>
        <begin position="1"/>
        <end position="77"/>
    </location>
</feature>
<dbReference type="PANTHER" id="PTHR34477">
    <property type="entry name" value="UPF0213 PROTEIN YHBQ"/>
    <property type="match status" value="1"/>
</dbReference>
<dbReference type="Gene3D" id="3.40.1440.10">
    <property type="entry name" value="GIY-YIG endonuclease"/>
    <property type="match status" value="1"/>
</dbReference>
<sequence length="87" mass="10338">MYYYVYILHCQKDNSLYVGYTADLKTRIQYHRAGKTRTTRIRGPIQLIYAESYINETDARQRERFLKSGRGREVFKKQIQNTLAGIV</sequence>
<evidence type="ECO:0000256" key="1">
    <source>
        <dbReference type="ARBA" id="ARBA00007435"/>
    </source>
</evidence>
<proteinExistence type="inferred from homology"/>
<dbReference type="Pfam" id="PF01541">
    <property type="entry name" value="GIY-YIG"/>
    <property type="match status" value="1"/>
</dbReference>
<name>A0A1F5SNX6_9BACT</name>
<dbReference type="InterPro" id="IPR035901">
    <property type="entry name" value="GIY-YIG_endonuc_sf"/>
</dbReference>
<dbReference type="PROSITE" id="PS50164">
    <property type="entry name" value="GIY_YIG"/>
    <property type="match status" value="1"/>
</dbReference>
<gene>
    <name evidence="3" type="ORF">A2242_01425</name>
</gene>
<evidence type="ECO:0000313" key="3">
    <source>
        <dbReference type="EMBL" id="OGF28415.1"/>
    </source>
</evidence>
<comment type="similarity">
    <text evidence="1">Belongs to the UPF0213 family.</text>
</comment>
<dbReference type="AlphaFoldDB" id="A0A1F5SNX6"/>
<comment type="caution">
    <text evidence="3">The sequence shown here is derived from an EMBL/GenBank/DDBJ whole genome shotgun (WGS) entry which is preliminary data.</text>
</comment>
<evidence type="ECO:0000313" key="4">
    <source>
        <dbReference type="Proteomes" id="UP000178925"/>
    </source>
</evidence>
<dbReference type="InterPro" id="IPR000305">
    <property type="entry name" value="GIY-YIG_endonuc"/>
</dbReference>
<dbReference type="Proteomes" id="UP000178925">
    <property type="component" value="Unassembled WGS sequence"/>
</dbReference>
<accession>A0A1F5SNX6</accession>
<protein>
    <recommendedName>
        <fullName evidence="2">GIY-YIG domain-containing protein</fullName>
    </recommendedName>
</protein>
<evidence type="ECO:0000259" key="2">
    <source>
        <dbReference type="PROSITE" id="PS50164"/>
    </source>
</evidence>
<dbReference type="SUPFAM" id="SSF82771">
    <property type="entry name" value="GIY-YIG endonuclease"/>
    <property type="match status" value="1"/>
</dbReference>
<dbReference type="PANTHER" id="PTHR34477:SF1">
    <property type="entry name" value="UPF0213 PROTEIN YHBQ"/>
    <property type="match status" value="1"/>
</dbReference>
<dbReference type="EMBL" id="MFGC01000010">
    <property type="protein sequence ID" value="OGF28415.1"/>
    <property type="molecule type" value="Genomic_DNA"/>
</dbReference>
<dbReference type="STRING" id="1797995.A2242_01425"/>
<reference evidence="3 4" key="1">
    <citation type="journal article" date="2016" name="Nat. Commun.">
        <title>Thousands of microbial genomes shed light on interconnected biogeochemical processes in an aquifer system.</title>
        <authorList>
            <person name="Anantharaman K."/>
            <person name="Brown C.T."/>
            <person name="Hug L.A."/>
            <person name="Sharon I."/>
            <person name="Castelle C.J."/>
            <person name="Probst A.J."/>
            <person name="Thomas B.C."/>
            <person name="Singh A."/>
            <person name="Wilkins M.J."/>
            <person name="Karaoz U."/>
            <person name="Brodie E.L."/>
            <person name="Williams K.H."/>
            <person name="Hubbard S.S."/>
            <person name="Banfield J.F."/>
        </authorList>
    </citation>
    <scope>NUCLEOTIDE SEQUENCE [LARGE SCALE GENOMIC DNA]</scope>
</reference>
<organism evidence="3 4">
    <name type="scientific">Candidatus Falkowbacteria bacterium RIFOXYA2_FULL_47_9</name>
    <dbReference type="NCBI Taxonomy" id="1797995"/>
    <lineage>
        <taxon>Bacteria</taxon>
        <taxon>Candidatus Falkowiibacteriota</taxon>
    </lineage>
</organism>
<dbReference type="InterPro" id="IPR050190">
    <property type="entry name" value="UPF0213_domain"/>
</dbReference>